<evidence type="ECO:0000313" key="3">
    <source>
        <dbReference type="EMBL" id="CAL1371165.1"/>
    </source>
</evidence>
<sequence>MISCWALVCSTTRQATLAGEVGTPEVPRHRWDELCPDLLNSIYGKLPPGHYGRTDFGSVCRNWHRIHAAAGTPPLTAPLAGGRNHPIDVRSHIGDDIPGGRVRWLFCYARRLLSLPQLHVVYTWSSGWWLLESNRLICACFNPLLPWPSCYHKLPNLGLRPFDEIPEIPIKAAFSAPPSRNRSWTILVVHSRWSFSTFRRGRGGGGWWWNSYTYCRKGELEAGARICEGIGYREGRFFLLFNTGDVLVFGIDGGERRMLVVGVPPLVAGELSRRKNLRVVAAVEEEESSLVVSWGRGSGGGDGRLRLMTVERWKPAAGEVEDLELEEGSRGGVLMAREQPGVVKWIAIRHVCWTLYFFLWVGIFSFIVFYLVRIGNKGQ</sequence>
<protein>
    <recommendedName>
        <fullName evidence="2">KIB1-4 beta-propeller domain-containing protein</fullName>
    </recommendedName>
</protein>
<proteinExistence type="predicted"/>
<dbReference type="InterPro" id="IPR005174">
    <property type="entry name" value="KIB1-4_b-propeller"/>
</dbReference>
<accession>A0AAV2DBA9</accession>
<reference evidence="3 4" key="1">
    <citation type="submission" date="2024-04" db="EMBL/GenBank/DDBJ databases">
        <authorList>
            <person name="Fracassetti M."/>
        </authorList>
    </citation>
    <scope>NUCLEOTIDE SEQUENCE [LARGE SCALE GENOMIC DNA]</scope>
</reference>
<feature type="transmembrane region" description="Helical" evidence="1">
    <location>
        <begin position="353"/>
        <end position="372"/>
    </location>
</feature>
<keyword evidence="1" id="KW-0472">Membrane</keyword>
<evidence type="ECO:0000259" key="2">
    <source>
        <dbReference type="Pfam" id="PF03478"/>
    </source>
</evidence>
<gene>
    <name evidence="3" type="ORF">LTRI10_LOCUS13245</name>
</gene>
<keyword evidence="4" id="KW-1185">Reference proteome</keyword>
<dbReference type="Proteomes" id="UP001497516">
    <property type="component" value="Chromosome 2"/>
</dbReference>
<feature type="domain" description="KIB1-4 beta-propeller" evidence="2">
    <location>
        <begin position="121"/>
        <end position="283"/>
    </location>
</feature>
<keyword evidence="1" id="KW-1133">Transmembrane helix</keyword>
<evidence type="ECO:0000256" key="1">
    <source>
        <dbReference type="SAM" id="Phobius"/>
    </source>
</evidence>
<keyword evidence="1" id="KW-0812">Transmembrane</keyword>
<name>A0AAV2DBA9_9ROSI</name>
<organism evidence="3 4">
    <name type="scientific">Linum trigynum</name>
    <dbReference type="NCBI Taxonomy" id="586398"/>
    <lineage>
        <taxon>Eukaryota</taxon>
        <taxon>Viridiplantae</taxon>
        <taxon>Streptophyta</taxon>
        <taxon>Embryophyta</taxon>
        <taxon>Tracheophyta</taxon>
        <taxon>Spermatophyta</taxon>
        <taxon>Magnoliopsida</taxon>
        <taxon>eudicotyledons</taxon>
        <taxon>Gunneridae</taxon>
        <taxon>Pentapetalae</taxon>
        <taxon>rosids</taxon>
        <taxon>fabids</taxon>
        <taxon>Malpighiales</taxon>
        <taxon>Linaceae</taxon>
        <taxon>Linum</taxon>
    </lineage>
</organism>
<evidence type="ECO:0000313" key="4">
    <source>
        <dbReference type="Proteomes" id="UP001497516"/>
    </source>
</evidence>
<dbReference type="AlphaFoldDB" id="A0AAV2DBA9"/>
<dbReference type="EMBL" id="OZ034815">
    <property type="protein sequence ID" value="CAL1371165.1"/>
    <property type="molecule type" value="Genomic_DNA"/>
</dbReference>
<dbReference type="Pfam" id="PF03478">
    <property type="entry name" value="Beta-prop_KIB1-4"/>
    <property type="match status" value="1"/>
</dbReference>